<evidence type="ECO:0008006" key="4">
    <source>
        <dbReference type="Google" id="ProtNLM"/>
    </source>
</evidence>
<dbReference type="Proteomes" id="UP000516444">
    <property type="component" value="Chromosome"/>
</dbReference>
<dbReference type="AlphaFoldDB" id="A0A7G1PH55"/>
<organism evidence="2 3">
    <name type="scientific">Streptomyces aurantiacus</name>
    <dbReference type="NCBI Taxonomy" id="47760"/>
    <lineage>
        <taxon>Bacteria</taxon>
        <taxon>Bacillati</taxon>
        <taxon>Actinomycetota</taxon>
        <taxon>Actinomycetes</taxon>
        <taxon>Kitasatosporales</taxon>
        <taxon>Streptomycetaceae</taxon>
        <taxon>Streptomyces</taxon>
        <taxon>Streptomyces aurantiacus group</taxon>
    </lineage>
</organism>
<name>A0A7G1PH55_9ACTN</name>
<dbReference type="EMBL" id="AP023440">
    <property type="protein sequence ID" value="BCL33296.1"/>
    <property type="molecule type" value="Genomic_DNA"/>
</dbReference>
<dbReference type="KEGG" id="sgm:GCM10017557_81550"/>
<feature type="region of interest" description="Disordered" evidence="1">
    <location>
        <begin position="57"/>
        <end position="91"/>
    </location>
</feature>
<accession>A0A7G1PH55</accession>
<sequence length="91" mass="9951">MRSRAGTAEARIRIAAWITDFSHSRRLRSVCGFRSPIDYEHDYWTSLGEGLAAWEERCQSSTGDEGTRGTAELGSKPAKASPMTKPATSSS</sequence>
<proteinExistence type="predicted"/>
<keyword evidence="3" id="KW-1185">Reference proteome</keyword>
<protein>
    <recommendedName>
        <fullName evidence="4">Transposase</fullName>
    </recommendedName>
</protein>
<evidence type="ECO:0000313" key="2">
    <source>
        <dbReference type="EMBL" id="BCL33296.1"/>
    </source>
</evidence>
<evidence type="ECO:0000256" key="1">
    <source>
        <dbReference type="SAM" id="MobiDB-lite"/>
    </source>
</evidence>
<gene>
    <name evidence="2" type="ORF">GCM10017557_81550</name>
</gene>
<reference evidence="2 3" key="1">
    <citation type="journal article" date="2014" name="Int. J. Syst. Evol. Microbiol.">
        <title>Complete genome sequence of Corynebacterium casei LMG S-19264T (=DSM 44701T), isolated from a smear-ripened cheese.</title>
        <authorList>
            <consortium name="US DOE Joint Genome Institute (JGI-PGF)"/>
            <person name="Walter F."/>
            <person name="Albersmeier A."/>
            <person name="Kalinowski J."/>
            <person name="Ruckert C."/>
        </authorList>
    </citation>
    <scope>NUCLEOTIDE SEQUENCE [LARGE SCALE GENOMIC DNA]</scope>
    <source>
        <strain evidence="2 3">JCM 4677</strain>
    </source>
</reference>
<evidence type="ECO:0000313" key="3">
    <source>
        <dbReference type="Proteomes" id="UP000516444"/>
    </source>
</evidence>